<evidence type="ECO:0000313" key="2">
    <source>
        <dbReference type="Proteomes" id="UP000640274"/>
    </source>
</evidence>
<protein>
    <submittedName>
        <fullName evidence="1">Aspartyl-phosphate phosphatase Spo0E family protein</fullName>
    </submittedName>
</protein>
<dbReference type="InterPro" id="IPR018540">
    <property type="entry name" value="Spo0E-like"/>
</dbReference>
<reference evidence="1" key="1">
    <citation type="submission" date="2020-12" db="EMBL/GenBank/DDBJ databases">
        <authorList>
            <person name="Huq M.A."/>
        </authorList>
    </citation>
    <scope>NUCLEOTIDE SEQUENCE</scope>
    <source>
        <strain evidence="1">MAHUQ-46</strain>
    </source>
</reference>
<dbReference type="EMBL" id="JAELUP010000013">
    <property type="protein sequence ID" value="MBJ6360781.1"/>
    <property type="molecule type" value="Genomic_DNA"/>
</dbReference>
<dbReference type="RefSeq" id="WP_199018329.1">
    <property type="nucleotide sequence ID" value="NZ_JAELUP010000013.1"/>
</dbReference>
<dbReference type="Gene3D" id="4.10.280.10">
    <property type="entry name" value="Helix-loop-helix DNA-binding domain"/>
    <property type="match status" value="1"/>
</dbReference>
<dbReference type="GO" id="GO:0043937">
    <property type="term" value="P:regulation of sporulation"/>
    <property type="evidence" value="ECO:0007669"/>
    <property type="project" value="InterPro"/>
</dbReference>
<keyword evidence="2" id="KW-1185">Reference proteome</keyword>
<dbReference type="SUPFAM" id="SSF140500">
    <property type="entry name" value="BAS1536-like"/>
    <property type="match status" value="1"/>
</dbReference>
<organism evidence="1 2">
    <name type="scientific">Paenibacillus roseus</name>
    <dbReference type="NCBI Taxonomy" id="2798579"/>
    <lineage>
        <taxon>Bacteria</taxon>
        <taxon>Bacillati</taxon>
        <taxon>Bacillota</taxon>
        <taxon>Bacilli</taxon>
        <taxon>Bacillales</taxon>
        <taxon>Paenibacillaceae</taxon>
        <taxon>Paenibacillus</taxon>
    </lineage>
</organism>
<evidence type="ECO:0000313" key="1">
    <source>
        <dbReference type="EMBL" id="MBJ6360781.1"/>
    </source>
</evidence>
<dbReference type="Proteomes" id="UP000640274">
    <property type="component" value="Unassembled WGS sequence"/>
</dbReference>
<dbReference type="GO" id="GO:0046983">
    <property type="term" value="F:protein dimerization activity"/>
    <property type="evidence" value="ECO:0007669"/>
    <property type="project" value="InterPro"/>
</dbReference>
<proteinExistence type="predicted"/>
<gene>
    <name evidence="1" type="ORF">JFN88_05520</name>
</gene>
<dbReference type="InterPro" id="IPR036638">
    <property type="entry name" value="HLH_DNA-bd_sf"/>
</dbReference>
<name>A0A934IWV6_9BACL</name>
<accession>A0A934IWV6</accession>
<dbReference type="Pfam" id="PF09388">
    <property type="entry name" value="SpoOE-like"/>
    <property type="match status" value="1"/>
</dbReference>
<dbReference type="AlphaFoldDB" id="A0A934IWV6"/>
<sequence>MDKIILYMELQKLRHRLHEVAETRGSLTDPEVIAISEEADEVIVALQRIKKNENLLKP</sequence>
<dbReference type="InterPro" id="IPR037208">
    <property type="entry name" value="Spo0E-like_sf"/>
</dbReference>
<comment type="caution">
    <text evidence="1">The sequence shown here is derived from an EMBL/GenBank/DDBJ whole genome shotgun (WGS) entry which is preliminary data.</text>
</comment>